<gene>
    <name evidence="3" type="ORF">ANCCAN_18483</name>
</gene>
<comment type="caution">
    <text evidence="3">The sequence shown here is derived from an EMBL/GenBank/DDBJ whole genome shotgun (WGS) entry which is preliminary data.</text>
</comment>
<sequence length="161" mass="18153">MVHKGEDETPTSTGTDPRGEHSVACSECCQGFHSNFDLAAHCEKDHNDGTSNFGVLGTKFNSWVDFEKNAQLSEMLHALIREQKYDLVKKCGEVIDSTLQLAPPDLMKRRPFARRLNMQTTGMGPKPTGIHPQYKTRSSLNAKKRRERKFIDDDSDVENEA</sequence>
<name>A0A368FZA6_ANCCA</name>
<evidence type="ECO:0000259" key="2">
    <source>
        <dbReference type="PROSITE" id="PS00028"/>
    </source>
</evidence>
<dbReference type="AlphaFoldDB" id="A0A368FZA6"/>
<keyword evidence="4" id="KW-1185">Reference proteome</keyword>
<dbReference type="PROSITE" id="PS00028">
    <property type="entry name" value="ZINC_FINGER_C2H2_1"/>
    <property type="match status" value="1"/>
</dbReference>
<dbReference type="InterPro" id="IPR013087">
    <property type="entry name" value="Znf_C2H2_type"/>
</dbReference>
<dbReference type="STRING" id="29170.A0A368FZA6"/>
<organism evidence="3 4">
    <name type="scientific">Ancylostoma caninum</name>
    <name type="common">Dog hookworm</name>
    <dbReference type="NCBI Taxonomy" id="29170"/>
    <lineage>
        <taxon>Eukaryota</taxon>
        <taxon>Metazoa</taxon>
        <taxon>Ecdysozoa</taxon>
        <taxon>Nematoda</taxon>
        <taxon>Chromadorea</taxon>
        <taxon>Rhabditida</taxon>
        <taxon>Rhabditina</taxon>
        <taxon>Rhabditomorpha</taxon>
        <taxon>Strongyloidea</taxon>
        <taxon>Ancylostomatidae</taxon>
        <taxon>Ancylostomatinae</taxon>
        <taxon>Ancylostoma</taxon>
    </lineage>
</organism>
<proteinExistence type="predicted"/>
<protein>
    <recommendedName>
        <fullName evidence="2">C2H2-type domain-containing protein</fullName>
    </recommendedName>
</protein>
<dbReference type="Proteomes" id="UP000252519">
    <property type="component" value="Unassembled WGS sequence"/>
</dbReference>
<dbReference type="EMBL" id="JOJR01000638">
    <property type="protein sequence ID" value="RCN35647.1"/>
    <property type="molecule type" value="Genomic_DNA"/>
</dbReference>
<feature type="region of interest" description="Disordered" evidence="1">
    <location>
        <begin position="1"/>
        <end position="21"/>
    </location>
</feature>
<evidence type="ECO:0000313" key="4">
    <source>
        <dbReference type="Proteomes" id="UP000252519"/>
    </source>
</evidence>
<accession>A0A368FZA6</accession>
<feature type="domain" description="C2H2-type" evidence="2">
    <location>
        <begin position="25"/>
        <end position="46"/>
    </location>
</feature>
<dbReference type="OrthoDB" id="5907332at2759"/>
<evidence type="ECO:0000313" key="3">
    <source>
        <dbReference type="EMBL" id="RCN35647.1"/>
    </source>
</evidence>
<reference evidence="3 4" key="1">
    <citation type="submission" date="2014-10" db="EMBL/GenBank/DDBJ databases">
        <title>Draft genome of the hookworm Ancylostoma caninum.</title>
        <authorList>
            <person name="Mitreva M."/>
        </authorList>
    </citation>
    <scope>NUCLEOTIDE SEQUENCE [LARGE SCALE GENOMIC DNA]</scope>
    <source>
        <strain evidence="3 4">Baltimore</strain>
    </source>
</reference>
<feature type="region of interest" description="Disordered" evidence="1">
    <location>
        <begin position="119"/>
        <end position="161"/>
    </location>
</feature>
<evidence type="ECO:0000256" key="1">
    <source>
        <dbReference type="SAM" id="MobiDB-lite"/>
    </source>
</evidence>